<dbReference type="Proteomes" id="UP000197157">
    <property type="component" value="Chromosome"/>
</dbReference>
<proteinExistence type="predicted"/>
<dbReference type="EMBL" id="CP022117">
    <property type="protein sequence ID" value="ASG17878.1"/>
    <property type="molecule type" value="Genomic_DNA"/>
</dbReference>
<protein>
    <submittedName>
        <fullName evidence="1">Uncharacterized protein</fullName>
    </submittedName>
</protein>
<sequence length="70" mass="8024">MKYMYLVMDSRAQFDPDKSTILECCGNKKPSWRSLGRYWGNQGAVLVRCHRRKINGAVVYTDGEVVGVIR</sequence>
<evidence type="ECO:0000313" key="1">
    <source>
        <dbReference type="EMBL" id="ASG17878.1"/>
    </source>
</evidence>
<accession>A0A2C9P3P1</accession>
<name>A0A2C9P3P1_SALET</name>
<evidence type="ECO:0000313" key="2">
    <source>
        <dbReference type="Proteomes" id="UP000197157"/>
    </source>
</evidence>
<gene>
    <name evidence="1" type="ORF">LFZ25_19020</name>
</gene>
<organism evidence="1 2">
    <name type="scientific">Salmonella enterica subsp. enterica serovar Macclesfield str. S-1643</name>
    <dbReference type="NCBI Taxonomy" id="1242107"/>
    <lineage>
        <taxon>Bacteria</taxon>
        <taxon>Pseudomonadati</taxon>
        <taxon>Pseudomonadota</taxon>
        <taxon>Gammaproteobacteria</taxon>
        <taxon>Enterobacterales</taxon>
        <taxon>Enterobacteriaceae</taxon>
        <taxon>Salmonella</taxon>
    </lineage>
</organism>
<dbReference type="AlphaFoldDB" id="A0A2C9P3P1"/>
<reference evidence="1 2" key="1">
    <citation type="submission" date="2017-06" db="EMBL/GenBank/DDBJ databases">
        <title>Salmonella reference genomes for public health.</title>
        <authorList>
            <person name="Robertson J."/>
            <person name="Yoshida C."/>
            <person name="Gurnik S."/>
            <person name="Nash J."/>
        </authorList>
    </citation>
    <scope>NUCLEOTIDE SEQUENCE [LARGE SCALE GENOMIC DNA]</scope>
    <source>
        <strain evidence="1 2">S-1643</strain>
    </source>
</reference>